<organism evidence="3 4">
    <name type="scientific">Rhizobium halophytocola</name>
    <dbReference type="NCBI Taxonomy" id="735519"/>
    <lineage>
        <taxon>Bacteria</taxon>
        <taxon>Pseudomonadati</taxon>
        <taxon>Pseudomonadota</taxon>
        <taxon>Alphaproteobacteria</taxon>
        <taxon>Hyphomicrobiales</taxon>
        <taxon>Rhizobiaceae</taxon>
        <taxon>Rhizobium/Agrobacterium group</taxon>
        <taxon>Rhizobium</taxon>
    </lineage>
</organism>
<dbReference type="InterPro" id="IPR003010">
    <property type="entry name" value="C-N_Hydrolase"/>
</dbReference>
<sequence>MTVTPWRATCIQMPSKQATKAATPEEARRIIQDNIDKAIAMIEEALASPQPPKLVVLPEFGLQGPPHGLTVADWMEKAVTTIPGWITEPLQALAARHKIFIAGNQFEGPAEFPGRFFNSCFLIDPKGEVVLRFRRVNTAAWPSPHDFMDDYVETVGKDGVFPVVETELGKIGMIACGEIAVPEVARMLMMQGAEIIVHPTNEDDNPAQEAAKIARASENMCYLISANVSDAIGFSADGSVKGGRSRIVDYRGKTISYHEPWDESIAVSAEIDVEALREARRDRGMPNTLLRGRWEMYRDLYNDFTVYPANAFLGTPMKDMAETAPVIDTALDNLAGLGIMRRA</sequence>
<protein>
    <submittedName>
        <fullName evidence="3">Amidohydrolase</fullName>
    </submittedName>
</protein>
<evidence type="ECO:0000313" key="4">
    <source>
        <dbReference type="Proteomes" id="UP000759443"/>
    </source>
</evidence>
<feature type="domain" description="CN hydrolase" evidence="2">
    <location>
        <begin position="6"/>
        <end position="273"/>
    </location>
</feature>
<dbReference type="PANTHER" id="PTHR43674:SF16">
    <property type="entry name" value="CARBON-NITROGEN FAMILY, PUTATIVE (AFU_ORTHOLOGUE AFUA_5G02350)-RELATED"/>
    <property type="match status" value="1"/>
</dbReference>
<evidence type="ECO:0000256" key="1">
    <source>
        <dbReference type="ARBA" id="ARBA00022801"/>
    </source>
</evidence>
<dbReference type="Pfam" id="PF00795">
    <property type="entry name" value="CN_hydrolase"/>
    <property type="match status" value="1"/>
</dbReference>
<dbReference type="RefSeq" id="WP_209942096.1">
    <property type="nucleotide sequence ID" value="NZ_JAGGJU010000001.1"/>
</dbReference>
<gene>
    <name evidence="3" type="ORF">J2Z17_000619</name>
</gene>
<dbReference type="InterPro" id="IPR050345">
    <property type="entry name" value="Aliph_Amidase/BUP"/>
</dbReference>
<dbReference type="PROSITE" id="PS50263">
    <property type="entry name" value="CN_HYDROLASE"/>
    <property type="match status" value="1"/>
</dbReference>
<dbReference type="Proteomes" id="UP000759443">
    <property type="component" value="Unassembled WGS sequence"/>
</dbReference>
<keyword evidence="4" id="KW-1185">Reference proteome</keyword>
<dbReference type="EMBL" id="JAGGJU010000001">
    <property type="protein sequence ID" value="MBP1849202.1"/>
    <property type="molecule type" value="Genomic_DNA"/>
</dbReference>
<comment type="caution">
    <text evidence="3">The sequence shown here is derived from an EMBL/GenBank/DDBJ whole genome shotgun (WGS) entry which is preliminary data.</text>
</comment>
<evidence type="ECO:0000313" key="3">
    <source>
        <dbReference type="EMBL" id="MBP1849202.1"/>
    </source>
</evidence>
<dbReference type="Gene3D" id="3.60.110.10">
    <property type="entry name" value="Carbon-nitrogen hydrolase"/>
    <property type="match status" value="1"/>
</dbReference>
<dbReference type="PANTHER" id="PTHR43674">
    <property type="entry name" value="NITRILASE C965.09-RELATED"/>
    <property type="match status" value="1"/>
</dbReference>
<accession>A0ABS4DU57</accession>
<evidence type="ECO:0000259" key="2">
    <source>
        <dbReference type="PROSITE" id="PS50263"/>
    </source>
</evidence>
<proteinExistence type="predicted"/>
<keyword evidence="1" id="KW-0378">Hydrolase</keyword>
<reference evidence="3 4" key="1">
    <citation type="submission" date="2021-03" db="EMBL/GenBank/DDBJ databases">
        <title>Genomic Encyclopedia of Type Strains, Phase IV (KMG-IV): sequencing the most valuable type-strain genomes for metagenomic binning, comparative biology and taxonomic classification.</title>
        <authorList>
            <person name="Goeker M."/>
        </authorList>
    </citation>
    <scope>NUCLEOTIDE SEQUENCE [LARGE SCALE GENOMIC DNA]</scope>
    <source>
        <strain evidence="3 4">DSM 21600</strain>
    </source>
</reference>
<name>A0ABS4DU57_9HYPH</name>
<dbReference type="InterPro" id="IPR036526">
    <property type="entry name" value="C-N_Hydrolase_sf"/>
</dbReference>
<dbReference type="SUPFAM" id="SSF56317">
    <property type="entry name" value="Carbon-nitrogen hydrolase"/>
    <property type="match status" value="1"/>
</dbReference>